<dbReference type="GO" id="GO:0005524">
    <property type="term" value="F:ATP binding"/>
    <property type="evidence" value="ECO:0007669"/>
    <property type="project" value="UniProtKB-KW"/>
</dbReference>
<evidence type="ECO:0000256" key="9">
    <source>
        <dbReference type="ARBA" id="ARBA00022833"/>
    </source>
</evidence>
<dbReference type="InterPro" id="IPR009008">
    <property type="entry name" value="Val/Leu/Ile-tRNA-synth_edit"/>
</dbReference>
<keyword evidence="11" id="KW-0648">Protein biosynthesis</keyword>
<dbReference type="Pfam" id="PF00133">
    <property type="entry name" value="tRNA-synt_1"/>
    <property type="match status" value="1"/>
</dbReference>
<keyword evidence="10" id="KW-0067">ATP-binding</keyword>
<dbReference type="PANTHER" id="PTHR42780">
    <property type="entry name" value="SOLEUCYL-TRNA SYNTHETASE"/>
    <property type="match status" value="1"/>
</dbReference>
<evidence type="ECO:0000256" key="2">
    <source>
        <dbReference type="ARBA" id="ARBA00004496"/>
    </source>
</evidence>
<dbReference type="EC" id="6.1.1.5" evidence="4"/>
<keyword evidence="7" id="KW-0479">Metal-binding</keyword>
<dbReference type="NCBIfam" id="TIGR00392">
    <property type="entry name" value="ileS"/>
    <property type="match status" value="1"/>
</dbReference>
<dbReference type="GO" id="GO:0002161">
    <property type="term" value="F:aminoacyl-tRNA deacylase activity"/>
    <property type="evidence" value="ECO:0007669"/>
    <property type="project" value="InterPro"/>
</dbReference>
<keyword evidence="12" id="KW-0030">Aminoacyl-tRNA synthetase</keyword>
<dbReference type="EMBL" id="CAFBLT010000002">
    <property type="protein sequence ID" value="CAB4881057.1"/>
    <property type="molecule type" value="Genomic_DNA"/>
</dbReference>
<dbReference type="FunFam" id="3.40.50.620:FF:000075">
    <property type="entry name" value="Isoleucine--tRNA ligase"/>
    <property type="match status" value="1"/>
</dbReference>
<keyword evidence="5" id="KW-0963">Cytoplasm</keyword>
<evidence type="ECO:0000256" key="14">
    <source>
        <dbReference type="ARBA" id="ARBA00048359"/>
    </source>
</evidence>
<dbReference type="SUPFAM" id="SSF52374">
    <property type="entry name" value="Nucleotidylyl transferase"/>
    <property type="match status" value="1"/>
</dbReference>
<protein>
    <recommendedName>
        <fullName evidence="4">isoleucine--tRNA ligase</fullName>
        <ecNumber evidence="4">6.1.1.5</ecNumber>
    </recommendedName>
</protein>
<evidence type="ECO:0000256" key="7">
    <source>
        <dbReference type="ARBA" id="ARBA00022723"/>
    </source>
</evidence>
<keyword evidence="8" id="KW-0547">Nucleotide-binding</keyword>
<comment type="function">
    <text evidence="13">Catalyzes the attachment of isoleucine to tRNA(Ile). As IleRS can inadvertently accommodate and process structurally similar amino acids such as valine, to avoid such errors it has two additional distinct tRNA(Ile)-dependent editing activities. One activity is designated as 'pretransfer' editing and involves the hydrolysis of activated Val-AMP. The other activity is designated 'posttransfer' editing and involves deacylation of mischarged Val-tRNA(Ile).</text>
</comment>
<organism evidence="19">
    <name type="scientific">freshwater metagenome</name>
    <dbReference type="NCBI Taxonomy" id="449393"/>
    <lineage>
        <taxon>unclassified sequences</taxon>
        <taxon>metagenomes</taxon>
        <taxon>ecological metagenomes</taxon>
    </lineage>
</organism>
<dbReference type="PANTHER" id="PTHR42780:SF1">
    <property type="entry name" value="ISOLEUCINE--TRNA LIGASE, CYTOPLASMIC"/>
    <property type="match status" value="1"/>
</dbReference>
<dbReference type="GO" id="GO:0004822">
    <property type="term" value="F:isoleucine-tRNA ligase activity"/>
    <property type="evidence" value="ECO:0007669"/>
    <property type="project" value="UniProtKB-EC"/>
</dbReference>
<evidence type="ECO:0000259" key="16">
    <source>
        <dbReference type="Pfam" id="PF08264"/>
    </source>
</evidence>
<dbReference type="InterPro" id="IPR009080">
    <property type="entry name" value="tRNAsynth_Ia_anticodon-bd"/>
</dbReference>
<evidence type="ECO:0000256" key="3">
    <source>
        <dbReference type="ARBA" id="ARBA00011245"/>
    </source>
</evidence>
<dbReference type="Pfam" id="PF08264">
    <property type="entry name" value="Anticodon_1"/>
    <property type="match status" value="1"/>
</dbReference>
<comment type="subunit">
    <text evidence="3">Monomer.</text>
</comment>
<dbReference type="InterPro" id="IPR014729">
    <property type="entry name" value="Rossmann-like_a/b/a_fold"/>
</dbReference>
<evidence type="ECO:0000256" key="11">
    <source>
        <dbReference type="ARBA" id="ARBA00022917"/>
    </source>
</evidence>
<dbReference type="InterPro" id="IPR002301">
    <property type="entry name" value="Ile-tRNA-ligase"/>
</dbReference>
<evidence type="ECO:0000256" key="4">
    <source>
        <dbReference type="ARBA" id="ARBA00013165"/>
    </source>
</evidence>
<dbReference type="EMBL" id="CAFABE010000006">
    <property type="protein sequence ID" value="CAB4818195.1"/>
    <property type="molecule type" value="Genomic_DNA"/>
</dbReference>
<dbReference type="GO" id="GO:0000049">
    <property type="term" value="F:tRNA binding"/>
    <property type="evidence" value="ECO:0007669"/>
    <property type="project" value="InterPro"/>
</dbReference>
<evidence type="ECO:0000256" key="6">
    <source>
        <dbReference type="ARBA" id="ARBA00022598"/>
    </source>
</evidence>
<dbReference type="GO" id="GO:0046872">
    <property type="term" value="F:metal ion binding"/>
    <property type="evidence" value="ECO:0007669"/>
    <property type="project" value="UniProtKB-KW"/>
</dbReference>
<dbReference type="InterPro" id="IPR023586">
    <property type="entry name" value="Ile-tRNA-ligase_type2"/>
</dbReference>
<evidence type="ECO:0000256" key="8">
    <source>
        <dbReference type="ARBA" id="ARBA00022741"/>
    </source>
</evidence>
<dbReference type="Gene3D" id="1.10.730.10">
    <property type="entry name" value="Isoleucyl-tRNA Synthetase, Domain 1"/>
    <property type="match status" value="1"/>
</dbReference>
<evidence type="ECO:0000256" key="1">
    <source>
        <dbReference type="ARBA" id="ARBA00001947"/>
    </source>
</evidence>
<proteinExistence type="inferred from homology"/>
<accession>A0A6J7PVE2</accession>
<comment type="catalytic activity">
    <reaction evidence="14">
        <text>tRNA(Ile) + L-isoleucine + ATP = L-isoleucyl-tRNA(Ile) + AMP + diphosphate</text>
        <dbReference type="Rhea" id="RHEA:11060"/>
        <dbReference type="Rhea" id="RHEA-COMP:9666"/>
        <dbReference type="Rhea" id="RHEA-COMP:9695"/>
        <dbReference type="ChEBI" id="CHEBI:30616"/>
        <dbReference type="ChEBI" id="CHEBI:33019"/>
        <dbReference type="ChEBI" id="CHEBI:58045"/>
        <dbReference type="ChEBI" id="CHEBI:78442"/>
        <dbReference type="ChEBI" id="CHEBI:78528"/>
        <dbReference type="ChEBI" id="CHEBI:456215"/>
        <dbReference type="EC" id="6.1.1.5"/>
    </reaction>
</comment>
<comment type="cofactor">
    <cofactor evidence="1">
        <name>Zn(2+)</name>
        <dbReference type="ChEBI" id="CHEBI:29105"/>
    </cofactor>
</comment>
<evidence type="ECO:0000256" key="10">
    <source>
        <dbReference type="ARBA" id="ARBA00022840"/>
    </source>
</evidence>
<comment type="subcellular location">
    <subcellularLocation>
        <location evidence="2">Cytoplasm</location>
    </subcellularLocation>
</comment>
<reference evidence="19" key="1">
    <citation type="submission" date="2020-05" db="EMBL/GenBank/DDBJ databases">
        <authorList>
            <person name="Chiriac C."/>
            <person name="Salcher M."/>
            <person name="Ghai R."/>
            <person name="Kavagutti S V."/>
        </authorList>
    </citation>
    <scope>NUCLEOTIDE SEQUENCE</scope>
</reference>
<feature type="domain" description="Methionyl/Valyl/Leucyl/Isoleucyl-tRNA synthetase anticodon-binding" evidence="16">
    <location>
        <begin position="690"/>
        <end position="839"/>
    </location>
</feature>
<dbReference type="GO" id="GO:0005737">
    <property type="term" value="C:cytoplasm"/>
    <property type="evidence" value="ECO:0007669"/>
    <property type="project" value="UniProtKB-SubCell"/>
</dbReference>
<dbReference type="EMBL" id="CAFBPM010000002">
    <property type="protein sequence ID" value="CAB5009256.1"/>
    <property type="molecule type" value="Genomic_DNA"/>
</dbReference>
<dbReference type="Gene3D" id="3.90.740.10">
    <property type="entry name" value="Valyl/Leucyl/Isoleucyl-tRNA synthetase, editing domain"/>
    <property type="match status" value="1"/>
</dbReference>
<dbReference type="HAMAP" id="MF_02003">
    <property type="entry name" value="Ile_tRNA_synth_type2"/>
    <property type="match status" value="1"/>
</dbReference>
<dbReference type="SUPFAM" id="SSF50677">
    <property type="entry name" value="ValRS/IleRS/LeuRS editing domain"/>
    <property type="match status" value="1"/>
</dbReference>
<dbReference type="InterPro" id="IPR033709">
    <property type="entry name" value="Anticodon_Ile_ABEc"/>
</dbReference>
<dbReference type="InterPro" id="IPR002300">
    <property type="entry name" value="aa-tRNA-synth_Ia"/>
</dbReference>
<dbReference type="Pfam" id="PF19302">
    <property type="entry name" value="DUF5915"/>
    <property type="match status" value="1"/>
</dbReference>
<dbReference type="InterPro" id="IPR013155">
    <property type="entry name" value="M/V/L/I-tRNA-synth_anticd-bd"/>
</dbReference>
<evidence type="ECO:0000313" key="17">
    <source>
        <dbReference type="EMBL" id="CAB4818195.1"/>
    </source>
</evidence>
<dbReference type="SUPFAM" id="SSF47323">
    <property type="entry name" value="Anticodon-binding domain of a subclass of class I aminoacyl-tRNA synthetases"/>
    <property type="match status" value="1"/>
</dbReference>
<dbReference type="FunFam" id="3.40.50.620:FF:000063">
    <property type="entry name" value="Isoleucine--tRNA ligase"/>
    <property type="match status" value="1"/>
</dbReference>
<dbReference type="Gene3D" id="3.40.50.620">
    <property type="entry name" value="HUPs"/>
    <property type="match status" value="2"/>
</dbReference>
<evidence type="ECO:0000256" key="12">
    <source>
        <dbReference type="ARBA" id="ARBA00023146"/>
    </source>
</evidence>
<name>A0A6J7PVE2_9ZZZZ</name>
<dbReference type="GO" id="GO:0006428">
    <property type="term" value="P:isoleucyl-tRNA aminoacylation"/>
    <property type="evidence" value="ECO:0007669"/>
    <property type="project" value="InterPro"/>
</dbReference>
<evidence type="ECO:0000259" key="15">
    <source>
        <dbReference type="Pfam" id="PF00133"/>
    </source>
</evidence>
<dbReference type="AlphaFoldDB" id="A0A6J7PVE2"/>
<evidence type="ECO:0000313" key="18">
    <source>
        <dbReference type="EMBL" id="CAB4881057.1"/>
    </source>
</evidence>
<evidence type="ECO:0000313" key="19">
    <source>
        <dbReference type="EMBL" id="CAB5009256.1"/>
    </source>
</evidence>
<evidence type="ECO:0000256" key="5">
    <source>
        <dbReference type="ARBA" id="ARBA00022490"/>
    </source>
</evidence>
<gene>
    <name evidence="17" type="ORF">UFOPK3164_00228</name>
    <name evidence="18" type="ORF">UFOPK3427_01479</name>
    <name evidence="19" type="ORF">UFOPK4112_00205</name>
</gene>
<dbReference type="PRINTS" id="PR00984">
    <property type="entry name" value="TRNASYNTHILE"/>
</dbReference>
<keyword evidence="6" id="KW-0436">Ligase</keyword>
<keyword evidence="9" id="KW-0862">Zinc</keyword>
<sequence length="1050" mass="116710">MFRSVSPKIDFVAIEAQELERWQAHDIFERSISNRAGATPWVFYEGPPTANGKPGLHHVWARAYKDLFCRFQTMRGHLVDRRAGWDTHGLPVEVEVEKRLGISGKEQIEQEVGIAEFTRLCKESVLGYVDDWRVLTQRIGYWTDLDEAYWTFAPEYVESVWWQLKEIFDKGLLYEDLKVIPYCPRCGTSLSSHELGQPGVYEDEVDESAYVALTIIDPDSSLLGDATEIVVWTTTPWTLLSNTGVAVNPALDYAVVGNRIVAKDLVDDVFGEGATISKTIPGSTLVGLRYQRPFDDVALEPGGIAGIVVGAEYVTTEEGTGLVHLAPAFGEIDRQVGRDNNLVTLNPVGPDGCFSDAVSWLEGKPVRETNTEINDVLESRGVLVRRFNYTHALPHCWRCKTVLIYWGKPSWYIATSQVAPRMMEENSGIDWHPEHIRDGRFGEWLANNVDWALSRDRFWGTPLPIWRCTEGHLTCIGSRVELSALTGRDLSEIDPHRPAIDEVTFDCPECLEHGDSSVATRVEPVIDAWFDSGSMPAAQVGYPWVEGSKEAFSFPADFITEAIDQTRGWFYSLLAVNTLVFDASPYRHVMCLGHIVDADGRKMSKSQGNIIDPYEILDTIGADGLRWWMYSQGSPWTPTRVSIPAIQSAMGDVLGTLWNTYSFFSTYAALNEFDLADDRIPEQSQRGDLDRWILSRTHATLREVTAQLESYEPLAAATPIGDLIDDVSNWYVRRSRRRFWRTDPSAPASDSLAAQATLHDVLVMISEMLSPFTPFLADTLWRGLTQAGDDDSVHLSDWPSVNESLIDPHLEASMAVARRLTSLGRAARADAGVKVRQPLARALVFLPGGSPQPPSGIVEEELNVDALEEAGELSLVLTFELVPNFKTVGPRLGEYVKYLKPALGKLDSVEAARLLESGSSISVTLPDGEIQLGPDDVELRVKSQEGFAVSREGGEVVALDLTLNDELIRRGLVRDVIRQIQELRKSSGFELSDRIELDLDGADDLDESDLELLANEVLALSIRRGAGQGEGHLLDLDDHGAIKVWLSPTV</sequence>
<feature type="domain" description="Aminoacyl-tRNA synthetase class Ia" evidence="15">
    <location>
        <begin position="19"/>
        <end position="631"/>
    </location>
</feature>
<dbReference type="CDD" id="cd07961">
    <property type="entry name" value="Anticodon_Ia_Ile_ABEc"/>
    <property type="match status" value="1"/>
</dbReference>
<evidence type="ECO:0000256" key="13">
    <source>
        <dbReference type="ARBA" id="ARBA00025217"/>
    </source>
</evidence>